<feature type="signal peptide" evidence="2">
    <location>
        <begin position="1"/>
        <end position="17"/>
    </location>
</feature>
<keyword evidence="1" id="KW-0472">Membrane</keyword>
<protein>
    <recommendedName>
        <fullName evidence="5">Mid2 domain-containing protein</fullName>
    </recommendedName>
</protein>
<keyword evidence="2" id="KW-0732">Signal</keyword>
<evidence type="ECO:0000313" key="3">
    <source>
        <dbReference type="EMBL" id="KAF1839493.1"/>
    </source>
</evidence>
<dbReference type="EMBL" id="ML975245">
    <property type="protein sequence ID" value="KAF1839493.1"/>
    <property type="molecule type" value="Genomic_DNA"/>
</dbReference>
<dbReference type="Proteomes" id="UP000800040">
    <property type="component" value="Unassembled WGS sequence"/>
</dbReference>
<reference evidence="3" key="1">
    <citation type="submission" date="2020-01" db="EMBL/GenBank/DDBJ databases">
        <authorList>
            <consortium name="DOE Joint Genome Institute"/>
            <person name="Haridas S."/>
            <person name="Albert R."/>
            <person name="Binder M."/>
            <person name="Bloem J."/>
            <person name="Labutti K."/>
            <person name="Salamov A."/>
            <person name="Andreopoulos B."/>
            <person name="Baker S.E."/>
            <person name="Barry K."/>
            <person name="Bills G."/>
            <person name="Bluhm B.H."/>
            <person name="Cannon C."/>
            <person name="Castanera R."/>
            <person name="Culley D.E."/>
            <person name="Daum C."/>
            <person name="Ezra D."/>
            <person name="Gonzalez J.B."/>
            <person name="Henrissat B."/>
            <person name="Kuo A."/>
            <person name="Liang C."/>
            <person name="Lipzen A."/>
            <person name="Lutzoni F."/>
            <person name="Magnuson J."/>
            <person name="Mondo S."/>
            <person name="Nolan M."/>
            <person name="Ohm R."/>
            <person name="Pangilinan J."/>
            <person name="Park H.-J."/>
            <person name="Ramirez L."/>
            <person name="Alfaro M."/>
            <person name="Sun H."/>
            <person name="Tritt A."/>
            <person name="Yoshinaga Y."/>
            <person name="Zwiers L.-H."/>
            <person name="Turgeon B.G."/>
            <person name="Goodwin S.B."/>
            <person name="Spatafora J.W."/>
            <person name="Crous P.W."/>
            <person name="Grigoriev I.V."/>
        </authorList>
    </citation>
    <scope>NUCLEOTIDE SEQUENCE</scope>
    <source>
        <strain evidence="3">P77</strain>
    </source>
</reference>
<dbReference type="OrthoDB" id="5215637at2759"/>
<evidence type="ECO:0000313" key="4">
    <source>
        <dbReference type="Proteomes" id="UP000800040"/>
    </source>
</evidence>
<keyword evidence="4" id="KW-1185">Reference proteome</keyword>
<sequence>MVARLSLLSVFATVVAAAATSQKCYGVDGTALNGTYTPCNPSAKHSACCASSDICLSNGLCMATTGASIGQLFQSGCTDKSGKDTACPQKMCPGASDDFDDDLTPVSSWQLQTCDYGKYCCRATTDTRSCCNNASAPKLTTTFSATLQLQTSTPTASPSSEPTNIAGPAVAILPTPTTTTDNDNSCQQEKRQTAIVGGTIGSLFGSIILGLSATILWMYKREKKQRRLKEHYEEQFSQTNAYRKALASSAGSPRGSLSLEEFGVKGVDVD</sequence>
<evidence type="ECO:0008006" key="5">
    <source>
        <dbReference type="Google" id="ProtNLM"/>
    </source>
</evidence>
<proteinExistence type="predicted"/>
<accession>A0A6A5KZY7</accession>
<feature type="chain" id="PRO_5025563450" description="Mid2 domain-containing protein" evidence="2">
    <location>
        <begin position="18"/>
        <end position="270"/>
    </location>
</feature>
<evidence type="ECO:0000256" key="2">
    <source>
        <dbReference type="SAM" id="SignalP"/>
    </source>
</evidence>
<keyword evidence="1" id="KW-1133">Transmembrane helix</keyword>
<keyword evidence="1" id="KW-0812">Transmembrane</keyword>
<feature type="transmembrane region" description="Helical" evidence="1">
    <location>
        <begin position="194"/>
        <end position="219"/>
    </location>
</feature>
<gene>
    <name evidence="3" type="ORF">BDW02DRAFT_155016</name>
</gene>
<evidence type="ECO:0000256" key="1">
    <source>
        <dbReference type="SAM" id="Phobius"/>
    </source>
</evidence>
<organism evidence="3 4">
    <name type="scientific">Decorospora gaudefroyi</name>
    <dbReference type="NCBI Taxonomy" id="184978"/>
    <lineage>
        <taxon>Eukaryota</taxon>
        <taxon>Fungi</taxon>
        <taxon>Dikarya</taxon>
        <taxon>Ascomycota</taxon>
        <taxon>Pezizomycotina</taxon>
        <taxon>Dothideomycetes</taxon>
        <taxon>Pleosporomycetidae</taxon>
        <taxon>Pleosporales</taxon>
        <taxon>Pleosporineae</taxon>
        <taxon>Pleosporaceae</taxon>
        <taxon>Decorospora</taxon>
    </lineage>
</organism>
<name>A0A6A5KZY7_9PLEO</name>
<dbReference type="AlphaFoldDB" id="A0A6A5KZY7"/>